<evidence type="ECO:0000256" key="2">
    <source>
        <dbReference type="SAM" id="MobiDB-lite"/>
    </source>
</evidence>
<evidence type="ECO:0000313" key="4">
    <source>
        <dbReference type="EMBL" id="VYU39901.1"/>
    </source>
</evidence>
<dbReference type="GO" id="GO:0032196">
    <property type="term" value="P:transposition"/>
    <property type="evidence" value="ECO:0007669"/>
    <property type="project" value="TreeGrafter"/>
</dbReference>
<reference evidence="4" key="1">
    <citation type="submission" date="2019-11" db="EMBL/GenBank/DDBJ databases">
        <authorList>
            <person name="Feng L."/>
        </authorList>
    </citation>
    <scope>NUCLEOTIDE SEQUENCE</scope>
    <source>
        <strain evidence="4">RtorquesLFYP15</strain>
    </source>
</reference>
<dbReference type="InterPro" id="IPR012337">
    <property type="entry name" value="RNaseH-like_sf"/>
</dbReference>
<dbReference type="EMBL" id="CACRUQ010000021">
    <property type="protein sequence ID" value="VYU39901.1"/>
    <property type="molecule type" value="Genomic_DNA"/>
</dbReference>
<dbReference type="GO" id="GO:0006310">
    <property type="term" value="P:DNA recombination"/>
    <property type="evidence" value="ECO:0007669"/>
    <property type="project" value="UniProtKB-KW"/>
</dbReference>
<dbReference type="InterPro" id="IPR053392">
    <property type="entry name" value="Transposase_IS30-like"/>
</dbReference>
<protein>
    <submittedName>
        <fullName evidence="4">Integrase core domain protein</fullName>
    </submittedName>
</protein>
<dbReference type="GO" id="GO:0005829">
    <property type="term" value="C:cytosol"/>
    <property type="evidence" value="ECO:0007669"/>
    <property type="project" value="TreeGrafter"/>
</dbReference>
<evidence type="ECO:0000256" key="1">
    <source>
        <dbReference type="ARBA" id="ARBA00023172"/>
    </source>
</evidence>
<dbReference type="GO" id="GO:0003676">
    <property type="term" value="F:nucleic acid binding"/>
    <property type="evidence" value="ECO:0007669"/>
    <property type="project" value="InterPro"/>
</dbReference>
<dbReference type="Pfam" id="PF13936">
    <property type="entry name" value="HTH_38"/>
    <property type="match status" value="1"/>
</dbReference>
<dbReference type="Gene3D" id="3.30.420.10">
    <property type="entry name" value="Ribonuclease H-like superfamily/Ribonuclease H"/>
    <property type="match status" value="1"/>
</dbReference>
<dbReference type="SUPFAM" id="SSF53098">
    <property type="entry name" value="Ribonuclease H-like"/>
    <property type="match status" value="1"/>
</dbReference>
<feature type="region of interest" description="Disordered" evidence="2">
    <location>
        <begin position="150"/>
        <end position="171"/>
    </location>
</feature>
<dbReference type="GO" id="GO:0004803">
    <property type="term" value="F:transposase activity"/>
    <property type="evidence" value="ECO:0007669"/>
    <property type="project" value="TreeGrafter"/>
</dbReference>
<accession>A0A6N3EMB2</accession>
<keyword evidence="1" id="KW-0233">DNA recombination</keyword>
<dbReference type="PROSITE" id="PS50994">
    <property type="entry name" value="INTEGRASE"/>
    <property type="match status" value="1"/>
</dbReference>
<name>A0A6N3EMB2_9FIRM</name>
<gene>
    <name evidence="4" type="ORF">RTLFYP15_02310</name>
</gene>
<dbReference type="PANTHER" id="PTHR10948">
    <property type="entry name" value="TRANSPOSASE"/>
    <property type="match status" value="1"/>
</dbReference>
<proteinExistence type="predicted"/>
<dbReference type="PANTHER" id="PTHR10948:SF23">
    <property type="entry name" value="TRANSPOSASE INSI FOR INSERTION SEQUENCE ELEMENT IS30A-RELATED"/>
    <property type="match status" value="1"/>
</dbReference>
<dbReference type="InterPro" id="IPR025246">
    <property type="entry name" value="IS30-like_HTH"/>
</dbReference>
<organism evidence="4">
    <name type="scientific">[Ruminococcus] torques</name>
    <dbReference type="NCBI Taxonomy" id="33039"/>
    <lineage>
        <taxon>Bacteria</taxon>
        <taxon>Bacillati</taxon>
        <taxon>Bacillota</taxon>
        <taxon>Clostridia</taxon>
        <taxon>Lachnospirales</taxon>
        <taxon>Lachnospiraceae</taxon>
        <taxon>Mediterraneibacter</taxon>
    </lineage>
</organism>
<dbReference type="NCBIfam" id="NF033563">
    <property type="entry name" value="transpos_IS30"/>
    <property type="match status" value="1"/>
</dbReference>
<dbReference type="GO" id="GO:0015074">
    <property type="term" value="P:DNA integration"/>
    <property type="evidence" value="ECO:0007669"/>
    <property type="project" value="InterPro"/>
</dbReference>
<feature type="compositionally biased region" description="Basic residues" evidence="2">
    <location>
        <begin position="150"/>
        <end position="164"/>
    </location>
</feature>
<feature type="domain" description="Integrase catalytic" evidence="3">
    <location>
        <begin position="171"/>
        <end position="348"/>
    </location>
</feature>
<evidence type="ECO:0000259" key="3">
    <source>
        <dbReference type="PROSITE" id="PS50994"/>
    </source>
</evidence>
<dbReference type="AlphaFoldDB" id="A0A6N3EMB2"/>
<dbReference type="InterPro" id="IPR036397">
    <property type="entry name" value="RNaseH_sf"/>
</dbReference>
<dbReference type="InterPro" id="IPR001584">
    <property type="entry name" value="Integrase_cat-core"/>
</dbReference>
<dbReference type="InterPro" id="IPR051917">
    <property type="entry name" value="Transposase-Integrase"/>
</dbReference>
<sequence>MEKKKYKHITEYERIQIEALRRAGRTITQIAEQLQKNYSSIWRELQRGKYIHRNSEWIEEERYSSDIAQEKCDKNKLAHGKGLKLGKDYEFVEYIERKILEEKKSLQVALYDIRRENLTFDTDVCLSTLYNYVRLGMFYNITMADMPMPRKKKRKNHKIKKQKRASVGTSIDQRPEEINNRETIGHWEMDSVVGPQGKSKKTFLVLTERKSLKEIVEPLKDHTSNEVVRALDRLEREMGEKKFRETFKSITVDNGGEFSDFDGIERSRRNKKKRTTVYYCHAYRSCERARNENQNRFIRRFYPKGVNFDHITRKEVKEIETWMNDYARKMFDGKTAGEVYKAFREEEMEVRMA</sequence>
<dbReference type="RefSeq" id="WP_412291672.1">
    <property type="nucleotide sequence ID" value="NZ_CACRUQ010000021.1"/>
</dbReference>